<feature type="region of interest" description="Disordered" evidence="9">
    <location>
        <begin position="187"/>
        <end position="262"/>
    </location>
</feature>
<reference evidence="11" key="2">
    <citation type="submission" date="2016-06" db="EMBL/GenBank/DDBJ databases">
        <title>The genome of a short-lived fish provides insights into sex chromosome evolution and the genetic control of aging.</title>
        <authorList>
            <person name="Reichwald K."/>
            <person name="Felder M."/>
            <person name="Petzold A."/>
            <person name="Koch P."/>
            <person name="Groth M."/>
            <person name="Platzer M."/>
        </authorList>
    </citation>
    <scope>NUCLEOTIDE SEQUENCE</scope>
    <source>
        <tissue evidence="11">Brain</tissue>
    </source>
</reference>
<evidence type="ECO:0000256" key="8">
    <source>
        <dbReference type="SAM" id="Coils"/>
    </source>
</evidence>
<feature type="region of interest" description="Disordered" evidence="9">
    <location>
        <begin position="31"/>
        <end position="76"/>
    </location>
</feature>
<dbReference type="GO" id="GO:0016706">
    <property type="term" value="F:2-oxoglutarate-dependent dioxygenase activity"/>
    <property type="evidence" value="ECO:0007669"/>
    <property type="project" value="InterPro"/>
</dbReference>
<evidence type="ECO:0000256" key="5">
    <source>
        <dbReference type="ARBA" id="ARBA00023157"/>
    </source>
</evidence>
<keyword evidence="2" id="KW-0999">Mitochondrion inner membrane</keyword>
<evidence type="ECO:0000256" key="2">
    <source>
        <dbReference type="ARBA" id="ARBA00022792"/>
    </source>
</evidence>
<accession>A0A1A8MSL5</accession>
<evidence type="ECO:0000256" key="3">
    <source>
        <dbReference type="ARBA" id="ARBA00023128"/>
    </source>
</evidence>
<keyword evidence="8" id="KW-0175">Coiled coil</keyword>
<dbReference type="GO" id="GO:0008168">
    <property type="term" value="F:methyltransferase activity"/>
    <property type="evidence" value="ECO:0007669"/>
    <property type="project" value="InterPro"/>
</dbReference>
<evidence type="ECO:0000256" key="4">
    <source>
        <dbReference type="ARBA" id="ARBA00023136"/>
    </source>
</evidence>
<dbReference type="Pfam" id="PF05300">
    <property type="entry name" value="MIC19_MIC25"/>
    <property type="match status" value="1"/>
</dbReference>
<dbReference type="PROSITE" id="PS51808">
    <property type="entry name" value="CHCH"/>
    <property type="match status" value="1"/>
</dbReference>
<feature type="region of interest" description="Disordered" evidence="9">
    <location>
        <begin position="90"/>
        <end position="154"/>
    </location>
</feature>
<dbReference type="PANTHER" id="PTHR21588:SF23">
    <property type="entry name" value="MICOS COMPLEX SUBUNIT MIC19 ISOFORM X1"/>
    <property type="match status" value="1"/>
</dbReference>
<feature type="domain" description="Alkylated DNA repair protein AlkB homologue 8 N-terminal" evidence="10">
    <location>
        <begin position="595"/>
        <end position="636"/>
    </location>
</feature>
<name>A0A1A8MSL5_9TELE</name>
<feature type="compositionally biased region" description="Pro residues" evidence="9">
    <location>
        <begin position="41"/>
        <end position="53"/>
    </location>
</feature>
<dbReference type="PANTHER" id="PTHR21588">
    <property type="entry name" value="COILED-COIL-HELIX-COILED-COIL-HELIX DOMAIN CONTAINING 6"/>
    <property type="match status" value="1"/>
</dbReference>
<feature type="coiled-coil region" evidence="8">
    <location>
        <begin position="326"/>
        <end position="435"/>
    </location>
</feature>
<keyword evidence="6" id="KW-0449">Lipoprotein</keyword>
<dbReference type="GO" id="GO:0061617">
    <property type="term" value="C:MICOS complex"/>
    <property type="evidence" value="ECO:0007669"/>
    <property type="project" value="InterPro"/>
</dbReference>
<evidence type="ECO:0000256" key="9">
    <source>
        <dbReference type="SAM" id="MobiDB-lite"/>
    </source>
</evidence>
<dbReference type="InterPro" id="IPR052632">
    <property type="entry name" value="MICOS_subunit_Mic19"/>
</dbReference>
<evidence type="ECO:0000256" key="1">
    <source>
        <dbReference type="ARBA" id="ARBA00022707"/>
    </source>
</evidence>
<proteinExistence type="predicted"/>
<evidence type="ECO:0000256" key="7">
    <source>
        <dbReference type="ARBA" id="ARBA00034476"/>
    </source>
</evidence>
<protein>
    <submittedName>
        <fullName evidence="11">Coiled-coil-helix-coiled-coil-helix domain containing 3</fullName>
    </submittedName>
</protein>
<dbReference type="InterPro" id="IPR007964">
    <property type="entry name" value="MIC19/MIC25"/>
</dbReference>
<keyword evidence="4" id="KW-0472">Membrane</keyword>
<feature type="compositionally biased region" description="Polar residues" evidence="9">
    <location>
        <begin position="107"/>
        <end position="126"/>
    </location>
</feature>
<dbReference type="EMBL" id="HAEF01018412">
    <property type="protein sequence ID" value="SBR59571.1"/>
    <property type="molecule type" value="Transcribed_RNA"/>
</dbReference>
<organism evidence="11">
    <name type="scientific">Nothobranchius pienaari</name>
    <dbReference type="NCBI Taxonomy" id="704102"/>
    <lineage>
        <taxon>Eukaryota</taxon>
        <taxon>Metazoa</taxon>
        <taxon>Chordata</taxon>
        <taxon>Craniata</taxon>
        <taxon>Vertebrata</taxon>
        <taxon>Euteleostomi</taxon>
        <taxon>Actinopterygii</taxon>
        <taxon>Neopterygii</taxon>
        <taxon>Teleostei</taxon>
        <taxon>Neoteleostei</taxon>
        <taxon>Acanthomorphata</taxon>
        <taxon>Ovalentaria</taxon>
        <taxon>Atherinomorphae</taxon>
        <taxon>Cyprinodontiformes</taxon>
        <taxon>Nothobranchiidae</taxon>
        <taxon>Nothobranchius</taxon>
    </lineage>
</organism>
<evidence type="ECO:0000259" key="10">
    <source>
        <dbReference type="Pfam" id="PF09004"/>
    </source>
</evidence>
<sequence length="711" mass="78603">MGGNAQSRFPEEDGGITFVKGIRLSDRVINRMKHSSKLNPPLTPEPPTTPLPEAPAEHLLPLLTPPPPSPPSVEAVSPVKLALPSPVKFNSFPPASLESAEPPPLTESKTAPSVFTPPLSTSSPQVESPAVPDSAPPPPDVQLKIPLPPESFLSPHVKAETSTMPRMSEQIIEAVVLPPLVELPPSPPCELMTPTSAAEPFQSAASPPAPVESIIPPIPNDSAPAEAAALPPGSETSLVPPAESKTSRLLEPSAAPHLSSTSPSCQCKMLLAIPSDRPVKDPAPAEEESIMTTCLAPDEGDEAPEPPAAASTLKMLEEDLRQKIRADMQRSLEEEINQNRQNLQQQLEEIRAQAEAEAKAAAQAWVEEQVKKTLEEEKAAHTEKLMKSIRKEKMIAVDEKLMIQLYRMELKAHQLEEKEKEIKQKDALYKEHVAKLQAKCSEFYEVSAKNFQEGKEEAQKRFTRFNVQPVCRDLQDQILKCYKENPGKTLTCSRIASAYMQCVDNAKKVQFADDTTVVGLISKGDEAEYREEVLKLAAWCSENNLSLNTKKTKELIVDFRRHSTDLAPLYINGECVERVHTFRFLGVLISADISWAENISAVIKKAQQRLHFLRVLRKYKLNSDLLLTFYRSSIESLLTYCITVWYGSCTKADRVRLQSVVKTAQKIIGCPLPSMMDIYSSRCLSRAANIIKDSSHPGFNMFRLLPSGKRY</sequence>
<feature type="non-terminal residue" evidence="11">
    <location>
        <position position="711"/>
    </location>
</feature>
<keyword evidence="3" id="KW-0496">Mitochondrion</keyword>
<reference evidence="11" key="1">
    <citation type="submission" date="2016-05" db="EMBL/GenBank/DDBJ databases">
        <authorList>
            <person name="Lavstsen T."/>
            <person name="Jespersen J.S."/>
        </authorList>
    </citation>
    <scope>NUCLEOTIDE SEQUENCE</scope>
    <source>
        <tissue evidence="11">Brain</tissue>
    </source>
</reference>
<dbReference type="InterPro" id="IPR015095">
    <property type="entry name" value="AlkB_hom8_N"/>
</dbReference>
<dbReference type="GO" id="GO:0007007">
    <property type="term" value="P:inner mitochondrial membrane organization"/>
    <property type="evidence" value="ECO:0007669"/>
    <property type="project" value="TreeGrafter"/>
</dbReference>
<keyword evidence="5" id="KW-1015">Disulfide bond</keyword>
<keyword evidence="1" id="KW-0519">Myristate</keyword>
<evidence type="ECO:0000256" key="6">
    <source>
        <dbReference type="ARBA" id="ARBA00023288"/>
    </source>
</evidence>
<dbReference type="AlphaFoldDB" id="A0A1A8MSL5"/>
<gene>
    <name evidence="11" type="primary">CHCHD3</name>
</gene>
<evidence type="ECO:0000313" key="11">
    <source>
        <dbReference type="EMBL" id="SBR59571.1"/>
    </source>
</evidence>
<dbReference type="Pfam" id="PF09004">
    <property type="entry name" value="ALKBH8_N"/>
    <property type="match status" value="1"/>
</dbReference>
<comment type="subcellular location">
    <subcellularLocation>
        <location evidence="7">Mitochondrion inner membrane</location>
        <topology evidence="7">Lipid-anchor</topology>
    </subcellularLocation>
</comment>